<dbReference type="EMBL" id="BSOW01000047">
    <property type="protein sequence ID" value="GLR91445.1"/>
    <property type="molecule type" value="Genomic_DNA"/>
</dbReference>
<proteinExistence type="predicted"/>
<dbReference type="Proteomes" id="UP001156905">
    <property type="component" value="Unassembled WGS sequence"/>
</dbReference>
<keyword evidence="1" id="KW-0175">Coiled coil</keyword>
<reference evidence="3" key="1">
    <citation type="journal article" date="2019" name="Int. J. Syst. Evol. Microbiol.">
        <title>The Global Catalogue of Microorganisms (GCM) 10K type strain sequencing project: providing services to taxonomists for standard genome sequencing and annotation.</title>
        <authorList>
            <consortium name="The Broad Institute Genomics Platform"/>
            <consortium name="The Broad Institute Genome Sequencing Center for Infectious Disease"/>
            <person name="Wu L."/>
            <person name="Ma J."/>
        </authorList>
    </citation>
    <scope>NUCLEOTIDE SEQUENCE [LARGE SCALE GENOMIC DNA]</scope>
    <source>
        <strain evidence="3">NBRC 102520</strain>
    </source>
</reference>
<evidence type="ECO:0000313" key="2">
    <source>
        <dbReference type="EMBL" id="GLR91445.1"/>
    </source>
</evidence>
<accession>A0ABQ6BAS1</accession>
<feature type="coiled-coil region" evidence="1">
    <location>
        <begin position="5"/>
        <end position="41"/>
    </location>
</feature>
<protein>
    <submittedName>
        <fullName evidence="2">Uncharacterized protein</fullName>
    </submittedName>
</protein>
<keyword evidence="3" id="KW-1185">Reference proteome</keyword>
<sequence length="53" mass="6301">MTTVIQNLLARKQKLIEQLDLTQDVEQREEIERQLEQVNTALDLLDRPKQARK</sequence>
<evidence type="ECO:0000313" key="3">
    <source>
        <dbReference type="Proteomes" id="UP001156905"/>
    </source>
</evidence>
<gene>
    <name evidence="2" type="ORF">GCM10007857_81620</name>
</gene>
<organism evidence="2 3">
    <name type="scientific">Bradyrhizobium iriomotense</name>
    <dbReference type="NCBI Taxonomy" id="441950"/>
    <lineage>
        <taxon>Bacteria</taxon>
        <taxon>Pseudomonadati</taxon>
        <taxon>Pseudomonadota</taxon>
        <taxon>Alphaproteobacteria</taxon>
        <taxon>Hyphomicrobiales</taxon>
        <taxon>Nitrobacteraceae</taxon>
        <taxon>Bradyrhizobium</taxon>
    </lineage>
</organism>
<comment type="caution">
    <text evidence="2">The sequence shown here is derived from an EMBL/GenBank/DDBJ whole genome shotgun (WGS) entry which is preliminary data.</text>
</comment>
<evidence type="ECO:0000256" key="1">
    <source>
        <dbReference type="SAM" id="Coils"/>
    </source>
</evidence>
<name>A0ABQ6BAS1_9BRAD</name>